<evidence type="ECO:0000256" key="3">
    <source>
        <dbReference type="ARBA" id="ARBA00023125"/>
    </source>
</evidence>
<dbReference type="CDD" id="cd01184">
    <property type="entry name" value="INT_C_like_1"/>
    <property type="match status" value="1"/>
</dbReference>
<evidence type="ECO:0000256" key="1">
    <source>
        <dbReference type="ARBA" id="ARBA00008857"/>
    </source>
</evidence>
<keyword evidence="3" id="KW-0238">DNA-binding</keyword>
<proteinExistence type="inferred from homology"/>
<dbReference type="InterPro" id="IPR046668">
    <property type="entry name" value="DUF6538"/>
</dbReference>
<keyword evidence="4" id="KW-0233">DNA recombination</keyword>
<dbReference type="SUPFAM" id="SSF56349">
    <property type="entry name" value="DNA breaking-rejoining enzymes"/>
    <property type="match status" value="1"/>
</dbReference>
<dbReference type="InterPro" id="IPR013762">
    <property type="entry name" value="Integrase-like_cat_sf"/>
</dbReference>
<dbReference type="Gene3D" id="1.10.150.130">
    <property type="match status" value="1"/>
</dbReference>
<accession>A0ABT8BJV3</accession>
<dbReference type="InterPro" id="IPR050090">
    <property type="entry name" value="Tyrosine_recombinase_XerCD"/>
</dbReference>
<gene>
    <name evidence="6" type="ORF">QWZ12_17450</name>
</gene>
<protein>
    <submittedName>
        <fullName evidence="6">Site-specific integrase</fullName>
    </submittedName>
</protein>
<evidence type="ECO:0000313" key="7">
    <source>
        <dbReference type="Proteomes" id="UP001224644"/>
    </source>
</evidence>
<dbReference type="RefSeq" id="WP_238226900.1">
    <property type="nucleotide sequence ID" value="NZ_BPQD01000020.1"/>
</dbReference>
<evidence type="ECO:0000256" key="2">
    <source>
        <dbReference type="ARBA" id="ARBA00022908"/>
    </source>
</evidence>
<dbReference type="InterPro" id="IPR002104">
    <property type="entry name" value="Integrase_catalytic"/>
</dbReference>
<dbReference type="Proteomes" id="UP001224644">
    <property type="component" value="Unassembled WGS sequence"/>
</dbReference>
<dbReference type="Pfam" id="PF00589">
    <property type="entry name" value="Phage_integrase"/>
    <property type="match status" value="1"/>
</dbReference>
<dbReference type="InterPro" id="IPR010998">
    <property type="entry name" value="Integrase_recombinase_N"/>
</dbReference>
<keyword evidence="2" id="KW-0229">DNA integration</keyword>
<organism evidence="6 7">
    <name type="scientific">Methylobacterium adhaesivum</name>
    <dbReference type="NCBI Taxonomy" id="333297"/>
    <lineage>
        <taxon>Bacteria</taxon>
        <taxon>Pseudomonadati</taxon>
        <taxon>Pseudomonadota</taxon>
        <taxon>Alphaproteobacteria</taxon>
        <taxon>Hyphomicrobiales</taxon>
        <taxon>Methylobacteriaceae</taxon>
        <taxon>Methylobacterium</taxon>
    </lineage>
</organism>
<comment type="caution">
    <text evidence="6">The sequence shown here is derived from an EMBL/GenBank/DDBJ whole genome shotgun (WGS) entry which is preliminary data.</text>
</comment>
<dbReference type="PROSITE" id="PS51898">
    <property type="entry name" value="TYR_RECOMBINASE"/>
    <property type="match status" value="1"/>
</dbReference>
<keyword evidence="7" id="KW-1185">Reference proteome</keyword>
<sequence length="562" mass="61891">MAGKVRHLLHVNGRYSARVVVPEALRSIVGKRELLQPLGADRVVALRKLPGAVAEMQAVLDAARARAKEGEAPRAPARRGRPLTAEQMAREHYCAQIGFDQEVRESDESAGLGFNDDIRVADLGRAMAGAANNAELEALVGHIVASFRLRGHTEITPASPDFRRTAMALAVAEREALAVSAARDEGDTTAATSHPLLAAEKPLEPMPVSPRILGPLSAKTLSEIVPLMMTEKRARPATAYEYGVAVRMFEEHLGEARPVHTITRRDVLSYKTALMETPASYSLRFPNMPLPEAIKRNKARATPFPVLNVTTVNDKWLARLQSIFKWCVLNDVLPDNPASGIKVDQIAETSAPRVPFTPGDLAKIFAPPLFQKGAAFEEQQWALLIALHTGFRASEIAQLKLDSVRHERGVLAFAVEEQVKTRGSTRLLPVHSALTRLGIESRVTALRTAGETHLFPDWYRKATAVSKSNAHRARTIQFSQMIPRWFNRTYLPSIGIIDDRKVFHSFRHGMKTALARAGVPRSISDDITGHDDQTAGGRYVHETSIEAMKDALEKIHFDGFTL</sequence>
<dbReference type="Pfam" id="PF20172">
    <property type="entry name" value="DUF6538"/>
    <property type="match status" value="1"/>
</dbReference>
<dbReference type="Gene3D" id="1.10.443.10">
    <property type="entry name" value="Intergrase catalytic core"/>
    <property type="match status" value="1"/>
</dbReference>
<evidence type="ECO:0000256" key="4">
    <source>
        <dbReference type="ARBA" id="ARBA00023172"/>
    </source>
</evidence>
<comment type="similarity">
    <text evidence="1">Belongs to the 'phage' integrase family.</text>
</comment>
<evidence type="ECO:0000259" key="5">
    <source>
        <dbReference type="PROSITE" id="PS51898"/>
    </source>
</evidence>
<dbReference type="EMBL" id="JAUFPX010000017">
    <property type="protein sequence ID" value="MDN3592381.1"/>
    <property type="molecule type" value="Genomic_DNA"/>
</dbReference>
<dbReference type="InterPro" id="IPR011010">
    <property type="entry name" value="DNA_brk_join_enz"/>
</dbReference>
<reference evidence="7" key="1">
    <citation type="journal article" date="2019" name="Int. J. Syst. Evol. Microbiol.">
        <title>The Global Catalogue of Microorganisms (GCM) 10K type strain sequencing project: providing services to taxonomists for standard genome sequencing and annotation.</title>
        <authorList>
            <consortium name="The Broad Institute Genomics Platform"/>
            <consortium name="The Broad Institute Genome Sequencing Center for Infectious Disease"/>
            <person name="Wu L."/>
            <person name="Ma J."/>
        </authorList>
    </citation>
    <scope>NUCLEOTIDE SEQUENCE [LARGE SCALE GENOMIC DNA]</scope>
    <source>
        <strain evidence="7">CECT 7069</strain>
    </source>
</reference>
<dbReference type="PANTHER" id="PTHR30349:SF41">
    <property type="entry name" value="INTEGRASE_RECOMBINASE PROTEIN MJ0367-RELATED"/>
    <property type="match status" value="1"/>
</dbReference>
<evidence type="ECO:0000313" key="6">
    <source>
        <dbReference type="EMBL" id="MDN3592381.1"/>
    </source>
</evidence>
<feature type="domain" description="Tyr recombinase" evidence="5">
    <location>
        <begin position="351"/>
        <end position="553"/>
    </location>
</feature>
<dbReference type="PANTHER" id="PTHR30349">
    <property type="entry name" value="PHAGE INTEGRASE-RELATED"/>
    <property type="match status" value="1"/>
</dbReference>
<name>A0ABT8BJV3_9HYPH</name>